<name>A0A9Q0R6K3_ANAIG</name>
<dbReference type="Pfam" id="PF09794">
    <property type="entry name" value="Avl9"/>
    <property type="match status" value="2"/>
</dbReference>
<dbReference type="PROSITE" id="PS50211">
    <property type="entry name" value="DENN"/>
    <property type="match status" value="1"/>
</dbReference>
<evidence type="ECO:0000313" key="4">
    <source>
        <dbReference type="EMBL" id="KAJ5067844.1"/>
    </source>
</evidence>
<feature type="region of interest" description="Disordered" evidence="2">
    <location>
        <begin position="389"/>
        <end position="416"/>
    </location>
</feature>
<dbReference type="OrthoDB" id="66409at2759"/>
<dbReference type="InterPro" id="IPR051731">
    <property type="entry name" value="DENND11/AVL9_GEFs"/>
</dbReference>
<comment type="similarity">
    <text evidence="1">Belongs to the AVL9 family.</text>
</comment>
<gene>
    <name evidence="4" type="ORF">M0811_03034</name>
</gene>
<dbReference type="PANTHER" id="PTHR31017:SF1">
    <property type="entry name" value="LATE SECRETORY PATHWAY PROTEIN AVL9 HOMOLOG"/>
    <property type="match status" value="1"/>
</dbReference>
<evidence type="ECO:0000313" key="5">
    <source>
        <dbReference type="Proteomes" id="UP001149090"/>
    </source>
</evidence>
<dbReference type="EMBL" id="JAPDFW010000125">
    <property type="protein sequence ID" value="KAJ5067844.1"/>
    <property type="molecule type" value="Genomic_DNA"/>
</dbReference>
<feature type="compositionally biased region" description="Polar residues" evidence="2">
    <location>
        <begin position="389"/>
        <end position="405"/>
    </location>
</feature>
<dbReference type="InterPro" id="IPR037516">
    <property type="entry name" value="Tripartite_DENN"/>
</dbReference>
<dbReference type="Proteomes" id="UP001149090">
    <property type="component" value="Unassembled WGS sequence"/>
</dbReference>
<dbReference type="AlphaFoldDB" id="A0A9Q0R6K3"/>
<feature type="domain" description="UDENN" evidence="3">
    <location>
        <begin position="9"/>
        <end position="392"/>
    </location>
</feature>
<feature type="region of interest" description="Disordered" evidence="2">
    <location>
        <begin position="481"/>
        <end position="511"/>
    </location>
</feature>
<evidence type="ECO:0000256" key="1">
    <source>
        <dbReference type="ARBA" id="ARBA00038178"/>
    </source>
</evidence>
<comment type="caution">
    <text evidence="4">The sequence shown here is derived from an EMBL/GenBank/DDBJ whole genome shotgun (WGS) entry which is preliminary data.</text>
</comment>
<sequence>MQNLKKPVHSISIAEFDISLGNNLTQRYPEFTFKDYDIKNLASLSIPDGGHSREEDLCYMILNLENEEEFKNEKEPFLYGLAYFKSIPSKETTRGAIQISILLLSYYPYFTLFLPFLRGGLDDYLKTKSINSLKTLHSSLNSMLFKKQSVKIWGQSFPVSLPILQDDEILGSSLIRLIKSFKEDVMIIWHAILLESRVIFVADQANIVGSSVISTPSLILPIKGLRKFLIPYFSLTDISPIKKNTFIAGTSNFILEEKTDLWDFLVSFKQGKVIQSHNNFSEIKLNSDDKVFIQEMIQKIEEESVDEKWVRNQFRKFTEIFLFSVKEKKFPSKKEEFVFDFCQTSLFKDYVWKQENSEEKSYPFRIENKKPVLDVRSIINQARTLVSPANSPKFDLSSNSRNQTKSIEENELEVENQVENPRIKNLEDQLKELQEQIEDLKNEAVKTENQHIFEIGLMKSLNKSLTTKVNQQKLKIEELTKENEELKKLNPKEDNNNNNNNNNNQEEKKEN</sequence>
<evidence type="ECO:0000256" key="2">
    <source>
        <dbReference type="SAM" id="MobiDB-lite"/>
    </source>
</evidence>
<protein>
    <submittedName>
        <fullName evidence="4">Late secretory pathway protein avl9-related</fullName>
    </submittedName>
</protein>
<feature type="compositionally biased region" description="Basic and acidic residues" evidence="2">
    <location>
        <begin position="481"/>
        <end position="495"/>
    </location>
</feature>
<keyword evidence="5" id="KW-1185">Reference proteome</keyword>
<reference evidence="4" key="1">
    <citation type="submission" date="2022-10" db="EMBL/GenBank/DDBJ databases">
        <title>Novel sulphate-reducing endosymbionts in the free-living metamonad Anaeramoeba.</title>
        <authorList>
            <person name="Jerlstrom-Hultqvist J."/>
            <person name="Cepicka I."/>
            <person name="Gallot-Lavallee L."/>
            <person name="Salas-Leiva D."/>
            <person name="Curtis B.A."/>
            <person name="Zahonova K."/>
            <person name="Pipaliya S."/>
            <person name="Dacks J."/>
            <person name="Roger A.J."/>
        </authorList>
    </citation>
    <scope>NUCLEOTIDE SEQUENCE</scope>
    <source>
        <strain evidence="4">BMAN</strain>
    </source>
</reference>
<proteinExistence type="inferred from homology"/>
<dbReference type="GO" id="GO:0005737">
    <property type="term" value="C:cytoplasm"/>
    <property type="evidence" value="ECO:0007669"/>
    <property type="project" value="TreeGrafter"/>
</dbReference>
<dbReference type="InterPro" id="IPR018307">
    <property type="entry name" value="ABL9/DENND6_dom"/>
</dbReference>
<dbReference type="PANTHER" id="PTHR31017">
    <property type="entry name" value="LATE SECRETORY PATHWAY PROTEIN AVL9-RELATED"/>
    <property type="match status" value="1"/>
</dbReference>
<evidence type="ECO:0000259" key="3">
    <source>
        <dbReference type="PROSITE" id="PS50211"/>
    </source>
</evidence>
<organism evidence="4 5">
    <name type="scientific">Anaeramoeba ignava</name>
    <name type="common">Anaerobic marine amoeba</name>
    <dbReference type="NCBI Taxonomy" id="1746090"/>
    <lineage>
        <taxon>Eukaryota</taxon>
        <taxon>Metamonada</taxon>
        <taxon>Anaeramoebidae</taxon>
        <taxon>Anaeramoeba</taxon>
    </lineage>
</organism>
<accession>A0A9Q0R6K3</accession>